<dbReference type="InterPro" id="IPR000312">
    <property type="entry name" value="Glycosyl_Trfase_fam3"/>
</dbReference>
<dbReference type="SMART" id="SM00941">
    <property type="entry name" value="PYNP_C"/>
    <property type="match status" value="1"/>
</dbReference>
<dbReference type="PANTHER" id="PTHR10515:SF0">
    <property type="entry name" value="THYMIDINE PHOSPHORYLASE"/>
    <property type="match status" value="1"/>
</dbReference>
<evidence type="ECO:0000256" key="2">
    <source>
        <dbReference type="ARBA" id="ARBA00011738"/>
    </source>
</evidence>
<evidence type="ECO:0000313" key="7">
    <source>
        <dbReference type="Proteomes" id="UP001595765"/>
    </source>
</evidence>
<dbReference type="Gene3D" id="1.20.970.10">
    <property type="entry name" value="Transferase, Pyrimidine Nucleoside Phosphorylase, Chain C"/>
    <property type="match status" value="1"/>
</dbReference>
<dbReference type="Pfam" id="PF07831">
    <property type="entry name" value="PYNP_C"/>
    <property type="match status" value="1"/>
</dbReference>
<gene>
    <name evidence="6" type="ORF">ACFO3J_15120</name>
</gene>
<dbReference type="PROSITE" id="PS00647">
    <property type="entry name" value="THYMID_PHOSPHORYLASE"/>
    <property type="match status" value="1"/>
</dbReference>
<comment type="caution">
    <text evidence="6">The sequence shown here is derived from an EMBL/GenBank/DDBJ whole genome shotgun (WGS) entry which is preliminary data.</text>
</comment>
<comment type="subunit">
    <text evidence="2">Homodimer.</text>
</comment>
<dbReference type="InterPro" id="IPR017872">
    <property type="entry name" value="Pyrmidine_PPase_CS"/>
</dbReference>
<dbReference type="NCBIfam" id="TIGR02644">
    <property type="entry name" value="Y_phosphoryl"/>
    <property type="match status" value="1"/>
</dbReference>
<dbReference type="Pfam" id="PF02885">
    <property type="entry name" value="Glycos_trans_3N"/>
    <property type="match status" value="1"/>
</dbReference>
<comment type="similarity">
    <text evidence="1">Belongs to the thymidine/pyrimidine-nucleoside phosphorylase family.</text>
</comment>
<dbReference type="PIRSF" id="PIRSF000478">
    <property type="entry name" value="TP_PyNP"/>
    <property type="match status" value="1"/>
</dbReference>
<dbReference type="Proteomes" id="UP001595765">
    <property type="component" value="Unassembled WGS sequence"/>
</dbReference>
<dbReference type="PANTHER" id="PTHR10515">
    <property type="entry name" value="THYMIDINE PHOSPHORYLASE"/>
    <property type="match status" value="1"/>
</dbReference>
<evidence type="ECO:0000256" key="1">
    <source>
        <dbReference type="ARBA" id="ARBA00006915"/>
    </source>
</evidence>
<name>A0ABV8HLM4_9ACTN</name>
<dbReference type="Pfam" id="PF00591">
    <property type="entry name" value="Glycos_transf_3"/>
    <property type="match status" value="1"/>
</dbReference>
<dbReference type="SUPFAM" id="SSF47648">
    <property type="entry name" value="Nucleoside phosphorylase/phosphoribosyltransferase N-terminal domain"/>
    <property type="match status" value="1"/>
</dbReference>
<evidence type="ECO:0000313" key="6">
    <source>
        <dbReference type="EMBL" id="MFC4032810.1"/>
    </source>
</evidence>
<evidence type="ECO:0000256" key="4">
    <source>
        <dbReference type="ARBA" id="ARBA00022679"/>
    </source>
</evidence>
<keyword evidence="4 6" id="KW-0808">Transferase</keyword>
<dbReference type="EMBL" id="JBHSBB010000010">
    <property type="protein sequence ID" value="MFC4032810.1"/>
    <property type="molecule type" value="Genomic_DNA"/>
</dbReference>
<keyword evidence="3 6" id="KW-0328">Glycosyltransferase</keyword>
<dbReference type="SUPFAM" id="SSF54680">
    <property type="entry name" value="Pyrimidine nucleoside phosphorylase C-terminal domain"/>
    <property type="match status" value="1"/>
</dbReference>
<dbReference type="InterPro" id="IPR013102">
    <property type="entry name" value="PYNP_C"/>
</dbReference>
<proteinExistence type="inferred from homology"/>
<dbReference type="InterPro" id="IPR000053">
    <property type="entry name" value="Thymidine/pyrmidine_PPase"/>
</dbReference>
<dbReference type="Gene3D" id="3.90.1170.30">
    <property type="entry name" value="Pyrimidine nucleoside phosphorylase-like, C-terminal domain"/>
    <property type="match status" value="1"/>
</dbReference>
<evidence type="ECO:0000256" key="3">
    <source>
        <dbReference type="ARBA" id="ARBA00022676"/>
    </source>
</evidence>
<dbReference type="InterPro" id="IPR035902">
    <property type="entry name" value="Nuc_phospho_transferase"/>
</dbReference>
<keyword evidence="7" id="KW-1185">Reference proteome</keyword>
<dbReference type="GO" id="GO:0009032">
    <property type="term" value="F:thymidine phosphorylase activity"/>
    <property type="evidence" value="ECO:0007669"/>
    <property type="project" value="UniProtKB-EC"/>
</dbReference>
<sequence length="426" mass="43692">MDVISVIRTKRDRGRLSDEQIDWVIDAYTRGTVADEQMSALAMAILLNGMDRAEIARWTAAMIDSGERMDFSALARPTADKHSTGGVGDKITLPLAPLVAACGAAVPQLSGRGLGHTGGTLDKLESIPGWRASLSNEEMLAVLGDVGAVICAAGDGLAPADKKLYALRDVTGTVEAIPLIASSIMSKKIAEGTGSLVLDVKVGSGAFMKTLADARELASTMVGLGTDHGVRTVALLTDMSVPLGLTAGNALEVRESVEVLAGGGPADVIELTLALAREMLDAAGLPDADPAKALADGSAMDVWRRMIRAQGGDPGAELPVAREQHVLTAASSGVLSSLDAYAVGVAAWRLGAGRARKEDAVQAGAGVELHAKPGDPVVAGQPLLTLHTDTPEKFPYAAEALADAFAISAADAAASARAAIVLDRIA</sequence>
<dbReference type="RefSeq" id="WP_386429906.1">
    <property type="nucleotide sequence ID" value="NZ_JBHSBB010000010.1"/>
</dbReference>
<dbReference type="InterPro" id="IPR017459">
    <property type="entry name" value="Glycosyl_Trfase_fam3_N_dom"/>
</dbReference>
<dbReference type="InterPro" id="IPR018090">
    <property type="entry name" value="Pyrmidine_PPas_bac/euk"/>
</dbReference>
<feature type="domain" description="Pyrimidine nucleoside phosphorylase C-terminal" evidence="5">
    <location>
        <begin position="334"/>
        <end position="408"/>
    </location>
</feature>
<dbReference type="InterPro" id="IPR036320">
    <property type="entry name" value="Glycosyl_Trfase_fam3_N_dom_sf"/>
</dbReference>
<dbReference type="Gene3D" id="3.40.1030.10">
    <property type="entry name" value="Nucleoside phosphorylase/phosphoribosyltransferase catalytic domain"/>
    <property type="match status" value="1"/>
</dbReference>
<dbReference type="InterPro" id="IPR036566">
    <property type="entry name" value="PYNP-like_C_sf"/>
</dbReference>
<evidence type="ECO:0000259" key="5">
    <source>
        <dbReference type="SMART" id="SM00941"/>
    </source>
</evidence>
<reference evidence="7" key="1">
    <citation type="journal article" date="2019" name="Int. J. Syst. Evol. Microbiol.">
        <title>The Global Catalogue of Microorganisms (GCM) 10K type strain sequencing project: providing services to taxonomists for standard genome sequencing and annotation.</title>
        <authorList>
            <consortium name="The Broad Institute Genomics Platform"/>
            <consortium name="The Broad Institute Genome Sequencing Center for Infectious Disease"/>
            <person name="Wu L."/>
            <person name="Ma J."/>
        </authorList>
    </citation>
    <scope>NUCLEOTIDE SEQUENCE [LARGE SCALE GENOMIC DNA]</scope>
    <source>
        <strain evidence="7">CGMCC 4.7237</strain>
    </source>
</reference>
<organism evidence="6 7">
    <name type="scientific">Streptomyces polygonati</name>
    <dbReference type="NCBI Taxonomy" id="1617087"/>
    <lineage>
        <taxon>Bacteria</taxon>
        <taxon>Bacillati</taxon>
        <taxon>Actinomycetota</taxon>
        <taxon>Actinomycetes</taxon>
        <taxon>Kitasatosporales</taxon>
        <taxon>Streptomycetaceae</taxon>
        <taxon>Streptomyces</taxon>
    </lineage>
</organism>
<accession>A0ABV8HLM4</accession>
<dbReference type="SUPFAM" id="SSF52418">
    <property type="entry name" value="Nucleoside phosphorylase/phosphoribosyltransferase catalytic domain"/>
    <property type="match status" value="1"/>
</dbReference>
<dbReference type="NCBIfam" id="NF004490">
    <property type="entry name" value="PRK05820.1"/>
    <property type="match status" value="1"/>
</dbReference>
<dbReference type="EC" id="2.4.2.4" evidence="6"/>
<protein>
    <submittedName>
        <fullName evidence="6">Thymidine phosphorylase</fullName>
        <ecNumber evidence="6">2.4.2.4</ecNumber>
    </submittedName>
</protein>